<reference evidence="1" key="1">
    <citation type="journal article" date="2020" name="Nature">
        <title>Giant virus diversity and host interactions through global metagenomics.</title>
        <authorList>
            <person name="Schulz F."/>
            <person name="Roux S."/>
            <person name="Paez-Espino D."/>
            <person name="Jungbluth S."/>
            <person name="Walsh D.A."/>
            <person name="Denef V.J."/>
            <person name="McMahon K.D."/>
            <person name="Konstantinidis K.T."/>
            <person name="Eloe-Fadrosh E.A."/>
            <person name="Kyrpides N.C."/>
            <person name="Woyke T."/>
        </authorList>
    </citation>
    <scope>NUCLEOTIDE SEQUENCE</scope>
    <source>
        <strain evidence="1">GVMAG-M-3300025890-48</strain>
    </source>
</reference>
<evidence type="ECO:0008006" key="2">
    <source>
        <dbReference type="Google" id="ProtNLM"/>
    </source>
</evidence>
<dbReference type="PANTHER" id="PTHR31630">
    <property type="entry name" value="PHYTANOYL-COA DIOXYGENASE-RELATED-RELATED"/>
    <property type="match status" value="1"/>
</dbReference>
<dbReference type="SUPFAM" id="SSF51197">
    <property type="entry name" value="Clavaminate synthase-like"/>
    <property type="match status" value="1"/>
</dbReference>
<dbReference type="AlphaFoldDB" id="A0A6C0JF81"/>
<dbReference type="EMBL" id="MN740369">
    <property type="protein sequence ID" value="QHU03127.1"/>
    <property type="molecule type" value="Genomic_DNA"/>
</dbReference>
<evidence type="ECO:0000313" key="1">
    <source>
        <dbReference type="EMBL" id="QHU03127.1"/>
    </source>
</evidence>
<dbReference type="Gene3D" id="2.60.120.620">
    <property type="entry name" value="q2cbj1_9rhob like domain"/>
    <property type="match status" value="1"/>
</dbReference>
<protein>
    <recommendedName>
        <fullName evidence="2">Phytanoyl-CoA dioxygenase</fullName>
    </recommendedName>
</protein>
<accession>A0A6C0JF81</accession>
<dbReference type="PANTHER" id="PTHR31630:SF6">
    <property type="entry name" value="PHYTANOYL-COA DIOXYGENASE-RELATED"/>
    <property type="match status" value="1"/>
</dbReference>
<sequence length="291" mass="34333">MMLSTQQINHLKQKGYLVVPDVLTKSEVHNALNMFKNWQKTIPNHNMLHRKCDPHGIYKHHQVGHQEHAWYIRTRPNVKQVFADIWGTDNLAVSFDGACWIPKDFRGKDNFWCHSDQAPKDNGLKCYQGIVGLTDNKERTLVVWENTHTIHNEYFKQLGREKSSVAWQRIPDRHENLLKPLRKVLHIPAGAIAIWDSRTFHQNQYGSFNCEERYAQYVCMLPRDSPKYTKSIKTKRKLYFNTLRTTSHWPYPVKVNGLQPRNWGDKTLKIDYDKLVKPDLNKYSKLIEDLL</sequence>
<proteinExistence type="predicted"/>
<name>A0A6C0JF81_9ZZZZ</name>
<organism evidence="1">
    <name type="scientific">viral metagenome</name>
    <dbReference type="NCBI Taxonomy" id="1070528"/>
    <lineage>
        <taxon>unclassified sequences</taxon>
        <taxon>metagenomes</taxon>
        <taxon>organismal metagenomes</taxon>
    </lineage>
</organism>